<accession>A0AA39MTQ2</accession>
<sequence length="191" mass="19225">MASRLFTVLATASALFGAVFADLTVTSPSADIWWVAQSTNVIAWSCNDSPYSEFTYPVSRVAQITNPDTSVLVSALAIVAIEPNYDCSKVLTQQQVSMPAATGYVLQLANPLNSSQVYAASEPFEIKALGAAYPSTSAAVESATGSLASASASASAASASASASGNAASTLKTSVGFGLGAIGAILGLVTV</sequence>
<name>A0AA39MTQ2_9AGAR</name>
<feature type="signal peptide" evidence="1">
    <location>
        <begin position="1"/>
        <end position="21"/>
    </location>
</feature>
<keyword evidence="1" id="KW-0732">Signal</keyword>
<reference evidence="2" key="1">
    <citation type="submission" date="2023-06" db="EMBL/GenBank/DDBJ databases">
        <authorList>
            <consortium name="Lawrence Berkeley National Laboratory"/>
            <person name="Ahrendt S."/>
            <person name="Sahu N."/>
            <person name="Indic B."/>
            <person name="Wong-Bajracharya J."/>
            <person name="Merenyi Z."/>
            <person name="Ke H.-M."/>
            <person name="Monk M."/>
            <person name="Kocsube S."/>
            <person name="Drula E."/>
            <person name="Lipzen A."/>
            <person name="Balint B."/>
            <person name="Henrissat B."/>
            <person name="Andreopoulos B."/>
            <person name="Martin F.M."/>
            <person name="Harder C.B."/>
            <person name="Rigling D."/>
            <person name="Ford K.L."/>
            <person name="Foster G.D."/>
            <person name="Pangilinan J."/>
            <person name="Papanicolaou A."/>
            <person name="Barry K."/>
            <person name="LaButti K."/>
            <person name="Viragh M."/>
            <person name="Koriabine M."/>
            <person name="Yan M."/>
            <person name="Riley R."/>
            <person name="Champramary S."/>
            <person name="Plett K.L."/>
            <person name="Tsai I.J."/>
            <person name="Slot J."/>
            <person name="Sipos G."/>
            <person name="Plett J."/>
            <person name="Nagy L.G."/>
            <person name="Grigoriev I.V."/>
        </authorList>
    </citation>
    <scope>NUCLEOTIDE SEQUENCE</scope>
    <source>
        <strain evidence="2">FPL87.14</strain>
    </source>
</reference>
<feature type="chain" id="PRO_5041205136" evidence="1">
    <location>
        <begin position="22"/>
        <end position="191"/>
    </location>
</feature>
<evidence type="ECO:0000313" key="3">
    <source>
        <dbReference type="Proteomes" id="UP001175226"/>
    </source>
</evidence>
<protein>
    <submittedName>
        <fullName evidence="2">Uncharacterized protein</fullName>
    </submittedName>
</protein>
<keyword evidence="3" id="KW-1185">Reference proteome</keyword>
<comment type="caution">
    <text evidence="2">The sequence shown here is derived from an EMBL/GenBank/DDBJ whole genome shotgun (WGS) entry which is preliminary data.</text>
</comment>
<evidence type="ECO:0000313" key="2">
    <source>
        <dbReference type="EMBL" id="KAK0445460.1"/>
    </source>
</evidence>
<evidence type="ECO:0000256" key="1">
    <source>
        <dbReference type="SAM" id="SignalP"/>
    </source>
</evidence>
<gene>
    <name evidence="2" type="ORF">EV421DRAFT_1902417</name>
</gene>
<proteinExistence type="predicted"/>
<dbReference type="EMBL" id="JAUEPT010000016">
    <property type="protein sequence ID" value="KAK0445460.1"/>
    <property type="molecule type" value="Genomic_DNA"/>
</dbReference>
<dbReference type="Proteomes" id="UP001175226">
    <property type="component" value="Unassembled WGS sequence"/>
</dbReference>
<dbReference type="AlphaFoldDB" id="A0AA39MTQ2"/>
<organism evidence="2 3">
    <name type="scientific">Armillaria borealis</name>
    <dbReference type="NCBI Taxonomy" id="47425"/>
    <lineage>
        <taxon>Eukaryota</taxon>
        <taxon>Fungi</taxon>
        <taxon>Dikarya</taxon>
        <taxon>Basidiomycota</taxon>
        <taxon>Agaricomycotina</taxon>
        <taxon>Agaricomycetes</taxon>
        <taxon>Agaricomycetidae</taxon>
        <taxon>Agaricales</taxon>
        <taxon>Marasmiineae</taxon>
        <taxon>Physalacriaceae</taxon>
        <taxon>Armillaria</taxon>
    </lineage>
</organism>